<evidence type="ECO:0000313" key="2">
    <source>
        <dbReference type="Proteomes" id="UP001054252"/>
    </source>
</evidence>
<organism evidence="1 2">
    <name type="scientific">Rubroshorea leprosula</name>
    <dbReference type="NCBI Taxonomy" id="152421"/>
    <lineage>
        <taxon>Eukaryota</taxon>
        <taxon>Viridiplantae</taxon>
        <taxon>Streptophyta</taxon>
        <taxon>Embryophyta</taxon>
        <taxon>Tracheophyta</taxon>
        <taxon>Spermatophyta</taxon>
        <taxon>Magnoliopsida</taxon>
        <taxon>eudicotyledons</taxon>
        <taxon>Gunneridae</taxon>
        <taxon>Pentapetalae</taxon>
        <taxon>rosids</taxon>
        <taxon>malvids</taxon>
        <taxon>Malvales</taxon>
        <taxon>Dipterocarpaceae</taxon>
        <taxon>Rubroshorea</taxon>
    </lineage>
</organism>
<dbReference type="EMBL" id="BPVZ01000019">
    <property type="protein sequence ID" value="GKV02803.1"/>
    <property type="molecule type" value="Genomic_DNA"/>
</dbReference>
<comment type="caution">
    <text evidence="1">The sequence shown here is derived from an EMBL/GenBank/DDBJ whole genome shotgun (WGS) entry which is preliminary data.</text>
</comment>
<name>A0AAV5IX20_9ROSI</name>
<accession>A0AAV5IX20</accession>
<gene>
    <name evidence="1" type="ORF">SLEP1_g15194</name>
</gene>
<reference evidence="1 2" key="1">
    <citation type="journal article" date="2021" name="Commun. Biol.">
        <title>The genome of Shorea leprosula (Dipterocarpaceae) highlights the ecological relevance of drought in aseasonal tropical rainforests.</title>
        <authorList>
            <person name="Ng K.K.S."/>
            <person name="Kobayashi M.J."/>
            <person name="Fawcett J.A."/>
            <person name="Hatakeyama M."/>
            <person name="Paape T."/>
            <person name="Ng C.H."/>
            <person name="Ang C.C."/>
            <person name="Tnah L.H."/>
            <person name="Lee C.T."/>
            <person name="Nishiyama T."/>
            <person name="Sese J."/>
            <person name="O'Brien M.J."/>
            <person name="Copetti D."/>
            <person name="Mohd Noor M.I."/>
            <person name="Ong R.C."/>
            <person name="Putra M."/>
            <person name="Sireger I.Z."/>
            <person name="Indrioko S."/>
            <person name="Kosugi Y."/>
            <person name="Izuno A."/>
            <person name="Isagi Y."/>
            <person name="Lee S.L."/>
            <person name="Shimizu K.K."/>
        </authorList>
    </citation>
    <scope>NUCLEOTIDE SEQUENCE [LARGE SCALE GENOMIC DNA]</scope>
    <source>
        <strain evidence="1">214</strain>
    </source>
</reference>
<proteinExistence type="predicted"/>
<dbReference type="AlphaFoldDB" id="A0AAV5IX20"/>
<dbReference type="Proteomes" id="UP001054252">
    <property type="component" value="Unassembled WGS sequence"/>
</dbReference>
<keyword evidence="2" id="KW-1185">Reference proteome</keyword>
<sequence>MFTDSIDSFCNLANGIIHWLLLKSCQWDKTLVTTVLASGRFINAGHDL</sequence>
<evidence type="ECO:0000313" key="1">
    <source>
        <dbReference type="EMBL" id="GKV02803.1"/>
    </source>
</evidence>
<protein>
    <submittedName>
        <fullName evidence="1">Uncharacterized protein</fullName>
    </submittedName>
</protein>